<keyword evidence="3 13" id="KW-0031">Aminopeptidase</keyword>
<dbReference type="NCBIfam" id="NF009920">
    <property type="entry name" value="PRK13381.1"/>
    <property type="match status" value="1"/>
</dbReference>
<keyword evidence="4" id="KW-0645">Protease</keyword>
<keyword evidence="7 11" id="KW-0862">Zinc</keyword>
<dbReference type="EMBL" id="CAACYI010000001">
    <property type="protein sequence ID" value="VFB15728.1"/>
    <property type="molecule type" value="Genomic_DNA"/>
</dbReference>
<evidence type="ECO:0000256" key="8">
    <source>
        <dbReference type="ARBA" id="ARBA00023049"/>
    </source>
</evidence>
<comment type="cofactor">
    <cofactor evidence="11">
        <name>Zn(2+)</name>
        <dbReference type="ChEBI" id="CHEBI:29105"/>
    </cofactor>
    <text evidence="11">Binds 2 Zn(2+) ions per subunit.</text>
</comment>
<feature type="domain" description="Peptidase M20 dimerisation" evidence="12">
    <location>
        <begin position="201"/>
        <end position="300"/>
    </location>
</feature>
<dbReference type="PANTHER" id="PTHR42994:SF1">
    <property type="entry name" value="PEPTIDASE T"/>
    <property type="match status" value="1"/>
</dbReference>
<dbReference type="GO" id="GO:0045148">
    <property type="term" value="F:tripeptide aminopeptidase activity"/>
    <property type="evidence" value="ECO:0007669"/>
    <property type="project" value="UniProtKB-UniRule"/>
</dbReference>
<keyword evidence="8" id="KW-0482">Metalloprotease</keyword>
<dbReference type="NCBIfam" id="TIGR01882">
    <property type="entry name" value="peptidase-T"/>
    <property type="match status" value="1"/>
</dbReference>
<dbReference type="GO" id="GO:0005829">
    <property type="term" value="C:cytosol"/>
    <property type="evidence" value="ECO:0007669"/>
    <property type="project" value="TreeGrafter"/>
</dbReference>
<sequence>MLKERFLKYVQVYTTSSEESTTSPSTHRQFDLAHILRDELLDLGLEDVKVSDHCIVTGSLPGSSKESLGLIAHMDTSPDFSGQGIKPQIIENYDGGPIHLKGADLTMDPKDFPDLKDLVGKTVITSDGTTLLGADDKAGVAAIMEVLAYYVAHPDIPRPSLKVAFTPDEEVGRGTENFDVQDFACDYALTVDGGGLGEFSIENFNAASATVTIQGLNIHPGSAKDKMVNALDIATDFHQALPVAQRPQHTEGREGFIHLHTFSGSIEEAQLNYIIRDFDPDLFQEKKDLIQKLGDFMAEKHHTQIQVDIKDSYYNMKEKLDKVDFLIQEVLKAMEENSVPVRLEPIRGGTDGAMLSYKGLPCPNLFTGGHHFHGRYECIALEDLQKAVDVLISLVASLGQRK</sequence>
<evidence type="ECO:0000256" key="4">
    <source>
        <dbReference type="ARBA" id="ARBA00022670"/>
    </source>
</evidence>
<comment type="similarity">
    <text evidence="2">Belongs to the peptidase M20B family.</text>
</comment>
<dbReference type="RefSeq" id="WP_131748134.1">
    <property type="nucleotide sequence ID" value="NZ_CAACYI010000001.1"/>
</dbReference>
<dbReference type="PIRSF" id="PIRSF037215">
    <property type="entry name" value="Peptidase_M20B"/>
    <property type="match status" value="1"/>
</dbReference>
<dbReference type="Gene3D" id="3.30.70.360">
    <property type="match status" value="1"/>
</dbReference>
<evidence type="ECO:0000256" key="5">
    <source>
        <dbReference type="ARBA" id="ARBA00022723"/>
    </source>
</evidence>
<dbReference type="CDD" id="cd03892">
    <property type="entry name" value="M20_peptT"/>
    <property type="match status" value="1"/>
</dbReference>
<evidence type="ECO:0000256" key="11">
    <source>
        <dbReference type="PIRSR" id="PIRSR037215-2"/>
    </source>
</evidence>
<protein>
    <recommendedName>
        <fullName evidence="9">Peptidase T</fullName>
        <ecNumber evidence="9">3.4.11.4</ecNumber>
    </recommendedName>
</protein>
<gene>
    <name evidence="13" type="primary">pepT</name>
    <name evidence="13" type="ORF">NCTC13150_00230</name>
</gene>
<feature type="binding site" evidence="11">
    <location>
        <position position="192"/>
    </location>
    <ligand>
        <name>Zn(2+)</name>
        <dbReference type="ChEBI" id="CHEBI:29105"/>
        <label>1</label>
    </ligand>
</feature>
<dbReference type="EC" id="3.4.11.4" evidence="9"/>
<dbReference type="SUPFAM" id="SSF53187">
    <property type="entry name" value="Zn-dependent exopeptidases"/>
    <property type="match status" value="1"/>
</dbReference>
<comment type="caution">
    <text evidence="13">The sequence shown here is derived from an EMBL/GenBank/DDBJ whole genome shotgun (WGS) entry which is preliminary data.</text>
</comment>
<feature type="active site" evidence="10">
    <location>
        <position position="75"/>
    </location>
</feature>
<accession>A0A8H2M4F9</accession>
<dbReference type="AlphaFoldDB" id="A0A8H2M4F9"/>
<dbReference type="InterPro" id="IPR036264">
    <property type="entry name" value="Bact_exopeptidase_dim_dom"/>
</dbReference>
<feature type="binding site" evidence="11">
    <location>
        <position position="73"/>
    </location>
    <ligand>
        <name>Zn(2+)</name>
        <dbReference type="ChEBI" id="CHEBI:29105"/>
        <label>1</label>
    </ligand>
</feature>
<organism evidence="13 14">
    <name type="scientific">Urinicoccus massiliensis</name>
    <dbReference type="NCBI Taxonomy" id="1723382"/>
    <lineage>
        <taxon>Bacteria</taxon>
        <taxon>Bacillati</taxon>
        <taxon>Bacillota</taxon>
        <taxon>Tissierellia</taxon>
        <taxon>Tissierellales</taxon>
        <taxon>Peptoniphilaceae</taxon>
        <taxon>Urinicoccus</taxon>
    </lineage>
</organism>
<dbReference type="GO" id="GO:0008270">
    <property type="term" value="F:zinc ion binding"/>
    <property type="evidence" value="ECO:0007669"/>
    <property type="project" value="InterPro"/>
</dbReference>
<evidence type="ECO:0000256" key="10">
    <source>
        <dbReference type="PIRSR" id="PIRSR037215-1"/>
    </source>
</evidence>
<comment type="catalytic activity">
    <reaction evidence="1">
        <text>Release of the N-terminal residue from a tripeptide.</text>
        <dbReference type="EC" id="3.4.11.4"/>
    </reaction>
</comment>
<dbReference type="Gene3D" id="3.40.630.10">
    <property type="entry name" value="Zn peptidases"/>
    <property type="match status" value="1"/>
</dbReference>
<name>A0A8H2M4F9_9FIRM</name>
<evidence type="ECO:0000256" key="2">
    <source>
        <dbReference type="ARBA" id="ARBA00009692"/>
    </source>
</evidence>
<evidence type="ECO:0000256" key="6">
    <source>
        <dbReference type="ARBA" id="ARBA00022801"/>
    </source>
</evidence>
<evidence type="ECO:0000256" key="3">
    <source>
        <dbReference type="ARBA" id="ARBA00022438"/>
    </source>
</evidence>
<feature type="binding site" evidence="11">
    <location>
        <position position="135"/>
    </location>
    <ligand>
        <name>Zn(2+)</name>
        <dbReference type="ChEBI" id="CHEBI:29105"/>
        <label>1</label>
    </ligand>
</feature>
<dbReference type="NCBIfam" id="NF003976">
    <property type="entry name" value="PRK05469.1"/>
    <property type="match status" value="1"/>
</dbReference>
<dbReference type="PROSITE" id="PS00758">
    <property type="entry name" value="ARGE_DAPE_CPG2_1"/>
    <property type="match status" value="1"/>
</dbReference>
<evidence type="ECO:0000313" key="13">
    <source>
        <dbReference type="EMBL" id="VFB15728.1"/>
    </source>
</evidence>
<proteinExistence type="inferred from homology"/>
<dbReference type="GO" id="GO:0008237">
    <property type="term" value="F:metallopeptidase activity"/>
    <property type="evidence" value="ECO:0007669"/>
    <property type="project" value="UniProtKB-KW"/>
</dbReference>
<keyword evidence="5 11" id="KW-0479">Metal-binding</keyword>
<dbReference type="Proteomes" id="UP000377798">
    <property type="component" value="Unassembled WGS sequence"/>
</dbReference>
<dbReference type="InterPro" id="IPR001261">
    <property type="entry name" value="ArgE/DapE_CS"/>
</dbReference>
<dbReference type="PANTHER" id="PTHR42994">
    <property type="entry name" value="PEPTIDASE T"/>
    <property type="match status" value="1"/>
</dbReference>
<keyword evidence="6 13" id="KW-0378">Hydrolase</keyword>
<dbReference type="GO" id="GO:0006518">
    <property type="term" value="P:peptide metabolic process"/>
    <property type="evidence" value="ECO:0007669"/>
    <property type="project" value="InterPro"/>
</dbReference>
<dbReference type="PROSITE" id="PS00759">
    <property type="entry name" value="ARGE_DAPE_CPG2_2"/>
    <property type="match status" value="1"/>
</dbReference>
<dbReference type="GO" id="GO:0006508">
    <property type="term" value="P:proteolysis"/>
    <property type="evidence" value="ECO:0007669"/>
    <property type="project" value="UniProtKB-UniRule"/>
</dbReference>
<dbReference type="InterPro" id="IPR011650">
    <property type="entry name" value="Peptidase_M20_dimer"/>
</dbReference>
<dbReference type="Pfam" id="PF01546">
    <property type="entry name" value="Peptidase_M20"/>
    <property type="match status" value="1"/>
</dbReference>
<feature type="binding site" evidence="11">
    <location>
        <position position="135"/>
    </location>
    <ligand>
        <name>Zn(2+)</name>
        <dbReference type="ChEBI" id="CHEBI:29105"/>
        <label>2</label>
    </ligand>
</feature>
<evidence type="ECO:0000256" key="7">
    <source>
        <dbReference type="ARBA" id="ARBA00022833"/>
    </source>
</evidence>
<evidence type="ECO:0000256" key="1">
    <source>
        <dbReference type="ARBA" id="ARBA00000870"/>
    </source>
</evidence>
<feature type="binding site" evidence="11">
    <location>
        <position position="373"/>
    </location>
    <ligand>
        <name>Zn(2+)</name>
        <dbReference type="ChEBI" id="CHEBI:29105"/>
        <label>2</label>
    </ligand>
</feature>
<evidence type="ECO:0000259" key="12">
    <source>
        <dbReference type="Pfam" id="PF07687"/>
    </source>
</evidence>
<evidence type="ECO:0000256" key="9">
    <source>
        <dbReference type="NCBIfam" id="TIGR01882"/>
    </source>
</evidence>
<dbReference type="InterPro" id="IPR002933">
    <property type="entry name" value="Peptidase_M20"/>
</dbReference>
<dbReference type="SUPFAM" id="SSF55031">
    <property type="entry name" value="Bacterial exopeptidase dimerisation domain"/>
    <property type="match status" value="1"/>
</dbReference>
<reference evidence="13 14" key="1">
    <citation type="submission" date="2019-02" db="EMBL/GenBank/DDBJ databases">
        <authorList>
            <consortium name="Pathogen Informatics"/>
        </authorList>
    </citation>
    <scope>NUCLEOTIDE SEQUENCE [LARGE SCALE GENOMIC DNA]</scope>
    <source>
        <strain evidence="13 14">3012STDY7089603</strain>
    </source>
</reference>
<feature type="active site" description="Proton acceptor" evidence="10">
    <location>
        <position position="169"/>
    </location>
</feature>
<feature type="binding site" evidence="11">
    <location>
        <position position="170"/>
    </location>
    <ligand>
        <name>Zn(2+)</name>
        <dbReference type="ChEBI" id="CHEBI:29105"/>
        <label>2</label>
    </ligand>
</feature>
<dbReference type="Pfam" id="PF07687">
    <property type="entry name" value="M20_dimer"/>
    <property type="match status" value="1"/>
</dbReference>
<dbReference type="InterPro" id="IPR010161">
    <property type="entry name" value="Peptidase_M20B"/>
</dbReference>
<keyword evidence="14" id="KW-1185">Reference proteome</keyword>
<evidence type="ECO:0000313" key="14">
    <source>
        <dbReference type="Proteomes" id="UP000377798"/>
    </source>
</evidence>